<gene>
    <name evidence="1" type="ORF">DFR56_10891</name>
</gene>
<sequence>MVQLKQKLETLLSKAKENGAITFTDLDHHESLHMEHWYASVSIINFDHRRSSFKC</sequence>
<keyword evidence="2" id="KW-1185">Reference proteome</keyword>
<organism evidence="1 2">
    <name type="scientific">Pseudogracilibacillus auburnensis</name>
    <dbReference type="NCBI Taxonomy" id="1494959"/>
    <lineage>
        <taxon>Bacteria</taxon>
        <taxon>Bacillati</taxon>
        <taxon>Bacillota</taxon>
        <taxon>Bacilli</taxon>
        <taxon>Bacillales</taxon>
        <taxon>Bacillaceae</taxon>
        <taxon>Pseudogracilibacillus</taxon>
    </lineage>
</organism>
<reference evidence="1 2" key="1">
    <citation type="submission" date="2018-05" db="EMBL/GenBank/DDBJ databases">
        <title>Genomic Encyclopedia of Type Strains, Phase IV (KMG-IV): sequencing the most valuable type-strain genomes for metagenomic binning, comparative biology and taxonomic classification.</title>
        <authorList>
            <person name="Goeker M."/>
        </authorList>
    </citation>
    <scope>NUCLEOTIDE SEQUENCE [LARGE SCALE GENOMIC DNA]</scope>
    <source>
        <strain evidence="1 2">DSM 28556</strain>
    </source>
</reference>
<dbReference type="EMBL" id="QJJQ01000008">
    <property type="protein sequence ID" value="PXW86276.1"/>
    <property type="molecule type" value="Genomic_DNA"/>
</dbReference>
<accession>A0A2V3VXA8</accession>
<comment type="caution">
    <text evidence="1">The sequence shown here is derived from an EMBL/GenBank/DDBJ whole genome shotgun (WGS) entry which is preliminary data.</text>
</comment>
<evidence type="ECO:0000313" key="2">
    <source>
        <dbReference type="Proteomes" id="UP000247978"/>
    </source>
</evidence>
<proteinExistence type="predicted"/>
<dbReference type="Proteomes" id="UP000247978">
    <property type="component" value="Unassembled WGS sequence"/>
</dbReference>
<name>A0A2V3VXA8_9BACI</name>
<dbReference type="RefSeq" id="WP_158525621.1">
    <property type="nucleotide sequence ID" value="NZ_JBHUHB010000001.1"/>
</dbReference>
<protein>
    <submittedName>
        <fullName evidence="1">Uncharacterized protein</fullName>
    </submittedName>
</protein>
<evidence type="ECO:0000313" key="1">
    <source>
        <dbReference type="EMBL" id="PXW86276.1"/>
    </source>
</evidence>
<dbReference type="AlphaFoldDB" id="A0A2V3VXA8"/>